<dbReference type="AlphaFoldDB" id="A0A4Y2HRT3"/>
<proteinExistence type="predicted"/>
<evidence type="ECO:0000256" key="1">
    <source>
        <dbReference type="SAM" id="MobiDB-lite"/>
    </source>
</evidence>
<evidence type="ECO:0000313" key="2">
    <source>
        <dbReference type="EMBL" id="GBM67925.1"/>
    </source>
</evidence>
<dbReference type="Proteomes" id="UP000499080">
    <property type="component" value="Unassembled WGS sequence"/>
</dbReference>
<gene>
    <name evidence="2" type="ORF">AVEN_185350_1</name>
</gene>
<name>A0A4Y2HRT3_ARAVE</name>
<organism evidence="2 3">
    <name type="scientific">Araneus ventricosus</name>
    <name type="common">Orbweaver spider</name>
    <name type="synonym">Epeira ventricosa</name>
    <dbReference type="NCBI Taxonomy" id="182803"/>
    <lineage>
        <taxon>Eukaryota</taxon>
        <taxon>Metazoa</taxon>
        <taxon>Ecdysozoa</taxon>
        <taxon>Arthropoda</taxon>
        <taxon>Chelicerata</taxon>
        <taxon>Arachnida</taxon>
        <taxon>Araneae</taxon>
        <taxon>Araneomorphae</taxon>
        <taxon>Entelegynae</taxon>
        <taxon>Araneoidea</taxon>
        <taxon>Araneidae</taxon>
        <taxon>Araneus</taxon>
    </lineage>
</organism>
<accession>A0A4Y2HRT3</accession>
<evidence type="ECO:0000313" key="3">
    <source>
        <dbReference type="Proteomes" id="UP000499080"/>
    </source>
</evidence>
<reference evidence="2 3" key="1">
    <citation type="journal article" date="2019" name="Sci. Rep.">
        <title>Orb-weaving spider Araneus ventricosus genome elucidates the spidroin gene catalogue.</title>
        <authorList>
            <person name="Kono N."/>
            <person name="Nakamura H."/>
            <person name="Ohtoshi R."/>
            <person name="Moran D.A.P."/>
            <person name="Shinohara A."/>
            <person name="Yoshida Y."/>
            <person name="Fujiwara M."/>
            <person name="Mori M."/>
            <person name="Tomita M."/>
            <person name="Arakawa K."/>
        </authorList>
    </citation>
    <scope>NUCLEOTIDE SEQUENCE [LARGE SCALE GENOMIC DNA]</scope>
</reference>
<protein>
    <submittedName>
        <fullName evidence="2">Uncharacterized protein</fullName>
    </submittedName>
</protein>
<feature type="region of interest" description="Disordered" evidence="1">
    <location>
        <begin position="42"/>
        <end position="69"/>
    </location>
</feature>
<comment type="caution">
    <text evidence="2">The sequence shown here is derived from an EMBL/GenBank/DDBJ whole genome shotgun (WGS) entry which is preliminary data.</text>
</comment>
<keyword evidence="3" id="KW-1185">Reference proteome</keyword>
<dbReference type="EMBL" id="BGPR01002113">
    <property type="protein sequence ID" value="GBM67925.1"/>
    <property type="molecule type" value="Genomic_DNA"/>
</dbReference>
<sequence>MENAQTQTLKPRVSPADWTAVYLYMLLQDSFLTPSLIHFNSGHSPQSSANARPCRIGPPKPSPSKSKSVGEAGAVITFYQKSRQLLLHGKGQK</sequence>